<evidence type="ECO:0000256" key="3">
    <source>
        <dbReference type="ARBA" id="ARBA00022490"/>
    </source>
</evidence>
<feature type="domain" description="NAA35-like TPR repeats" evidence="5">
    <location>
        <begin position="320"/>
        <end position="736"/>
    </location>
</feature>
<comment type="subcellular location">
    <subcellularLocation>
        <location evidence="1">Cytoplasm</location>
    </subcellularLocation>
</comment>
<comment type="caution">
    <text evidence="6">The sequence shown here is derived from an EMBL/GenBank/DDBJ whole genome shotgun (WGS) entry which is preliminary data.</text>
</comment>
<dbReference type="EMBL" id="CCBN010000005">
    <property type="protein sequence ID" value="CDO53739.1"/>
    <property type="molecule type" value="Genomic_DNA"/>
</dbReference>
<dbReference type="PANTHER" id="PTHR21373:SF0">
    <property type="entry name" value="N-ALPHA-ACETYLTRANSFERASE 35, NATC AUXILIARY SUBUNIT"/>
    <property type="match status" value="1"/>
</dbReference>
<keyword evidence="3" id="KW-0963">Cytoplasm</keyword>
<proteinExistence type="inferred from homology"/>
<dbReference type="AlphaFoldDB" id="A0A0J9X9B3"/>
<evidence type="ECO:0000259" key="5">
    <source>
        <dbReference type="Pfam" id="PF25789"/>
    </source>
</evidence>
<evidence type="ECO:0000256" key="2">
    <source>
        <dbReference type="ARBA" id="ARBA00006289"/>
    </source>
</evidence>
<evidence type="ECO:0000259" key="4">
    <source>
        <dbReference type="Pfam" id="PF04112"/>
    </source>
</evidence>
<name>A0A0J9X9B3_GEOCN</name>
<evidence type="ECO:0000256" key="1">
    <source>
        <dbReference type="ARBA" id="ARBA00004496"/>
    </source>
</evidence>
<comment type="similarity">
    <text evidence="2">Belongs to the MAK10 family.</text>
</comment>
<feature type="domain" description="NAA35-like N-terminal" evidence="4">
    <location>
        <begin position="21"/>
        <end position="190"/>
    </location>
</feature>
<dbReference type="InterPro" id="IPR057982">
    <property type="entry name" value="TPR_NAA35"/>
</dbReference>
<gene>
    <name evidence="6" type="ORF">BN980_GECA05s06423g</name>
</gene>
<evidence type="ECO:0000313" key="6">
    <source>
        <dbReference type="EMBL" id="CDO53739.1"/>
    </source>
</evidence>
<reference evidence="6" key="1">
    <citation type="submission" date="2014-03" db="EMBL/GenBank/DDBJ databases">
        <authorList>
            <person name="Casaregola S."/>
        </authorList>
    </citation>
    <scope>NUCLEOTIDE SEQUENCE [LARGE SCALE GENOMIC DNA]</scope>
    <source>
        <strain evidence="6">CLIB 918</strain>
    </source>
</reference>
<dbReference type="PANTHER" id="PTHR21373">
    <property type="entry name" value="GLUCOSE REPRESSIBLE PROTEIN MAK10"/>
    <property type="match status" value="1"/>
</dbReference>
<protein>
    <submittedName>
        <fullName evidence="6">Similar to Saccharomyces cerevisiae YEL053C MAK10 Non-catalytic subunit of N-terminal acetyltransferase of the NatC type, required for replication of dsRNA virus</fullName>
    </submittedName>
</protein>
<evidence type="ECO:0000313" key="7">
    <source>
        <dbReference type="Proteomes" id="UP000242525"/>
    </source>
</evidence>
<keyword evidence="7" id="KW-1185">Reference proteome</keyword>
<dbReference type="Proteomes" id="UP000242525">
    <property type="component" value="Unassembled WGS sequence"/>
</dbReference>
<organism evidence="6 7">
    <name type="scientific">Geotrichum candidum</name>
    <name type="common">Oospora lactis</name>
    <name type="synonym">Dipodascus geotrichum</name>
    <dbReference type="NCBI Taxonomy" id="1173061"/>
    <lineage>
        <taxon>Eukaryota</taxon>
        <taxon>Fungi</taxon>
        <taxon>Dikarya</taxon>
        <taxon>Ascomycota</taxon>
        <taxon>Saccharomycotina</taxon>
        <taxon>Dipodascomycetes</taxon>
        <taxon>Dipodascales</taxon>
        <taxon>Dipodascaceae</taxon>
        <taxon>Geotrichum</taxon>
    </lineage>
</organism>
<dbReference type="Pfam" id="PF04112">
    <property type="entry name" value="Mak10"/>
    <property type="match status" value="1"/>
</dbReference>
<sequence>MSIKWADITAEFTEACTKLQPGELVSTDNFSLYLGGQALELGYDKMDTGLIYKPLSEELLDCPKLTTPDHASLLIDLIISRESSWLHGTILLQNLLSCLQFENLVLHELGYGVERLYLSELTNFFSDLGDGPGTPEAFEKMFEIYLVGVAKSTGLILAKSKSIVVSVEEEKADFEYGGNYLDTIETKDIIALLEVAMKWVRSQKKLKSSENDEAAASTFSGLLDRLEFRTELLYVYNEKKQPKKSHITRAVELVDKISGSLVTSIPESTFDPCFSNKIQSRVSNTNPLRSIEKHTIEKAYASHKSILTTVESYRDVHKVTKSIDLLSFFVSTASKTDVLTLARTFLQVITQVTDTHILGQKISNFALGDLKESTGPTIMHLLEKQFTEVDNTKFLGQLELAYDGLLKANMVNRSRQRQLLSHCIVVWDSLQIFAEEFEDQVNQYMIKNGKQPESFLVKGENGKSTSIPAFPISSWTMMRKVQIMIWVVLLGFELDIYKIWEYGYMYRYAAYLVMTQASHLQRTLNYLEQTALGIANNKIKVHVPKNKTGKATNQSAIKKTVLSELQQSIQYIATLATEADAVHYLCNANKHLSEAAVLAGYTSRPETMTAHTSPELLYGLRMKPFSSVGVPEQPGFERMVRTTPPATPEETLALIKEKLAKAKRSSDWCKNLLDRFGPAVIEANTELKHIRRSAIGISVSSSMLEKFANNKFTGKETTPPTVSIERKSYHWFFPVLTFRAAPAKK</sequence>
<accession>A0A0J9X9B3</accession>
<dbReference type="Pfam" id="PF25789">
    <property type="entry name" value="TPR_NAA35"/>
    <property type="match status" value="1"/>
</dbReference>
<dbReference type="OrthoDB" id="269405at2759"/>
<dbReference type="InterPro" id="IPR057983">
    <property type="entry name" value="NAA35-like_N"/>
</dbReference>
<dbReference type="STRING" id="1173061.A0A0J9X9B3"/>
<dbReference type="GO" id="GO:0031417">
    <property type="term" value="C:NatC complex"/>
    <property type="evidence" value="ECO:0007669"/>
    <property type="project" value="InterPro"/>
</dbReference>
<dbReference type="InterPro" id="IPR007244">
    <property type="entry name" value="Naa35_N"/>
</dbReference>